<reference evidence="6 7" key="1">
    <citation type="journal article" date="2018" name="Mol. Ecol.">
        <title>The obligate alkalophilic soda-lake fungus Sodiomyces alkalinus has shifted to a protein diet.</title>
        <authorList>
            <person name="Grum-Grzhimaylo A.A."/>
            <person name="Falkoski D.L."/>
            <person name="van den Heuvel J."/>
            <person name="Valero-Jimenez C.A."/>
            <person name="Min B."/>
            <person name="Choi I.G."/>
            <person name="Lipzen A."/>
            <person name="Daum C.G."/>
            <person name="Aanen D.K."/>
            <person name="Tsang A."/>
            <person name="Henrissat B."/>
            <person name="Bilanenko E.N."/>
            <person name="de Vries R.P."/>
            <person name="van Kan J.A.L."/>
            <person name="Grigoriev I.V."/>
            <person name="Debets A.J.M."/>
        </authorList>
    </citation>
    <scope>NUCLEOTIDE SEQUENCE [LARGE SCALE GENOMIC DNA]</scope>
    <source>
        <strain evidence="6 7">F11</strain>
    </source>
</reference>
<evidence type="ECO:0000313" key="7">
    <source>
        <dbReference type="Proteomes" id="UP000272025"/>
    </source>
</evidence>
<proteinExistence type="predicted"/>
<dbReference type="GeneID" id="39580625"/>
<dbReference type="RefSeq" id="XP_028464942.1">
    <property type="nucleotide sequence ID" value="XM_028612147.1"/>
</dbReference>
<gene>
    <name evidence="6" type="ORF">SODALDRAFT_334205</name>
</gene>
<dbReference type="PANTHER" id="PTHR48261:SF2">
    <property type="entry name" value="ACETYLGLUCOSAMINYLTRANSFERASE"/>
    <property type="match status" value="1"/>
</dbReference>
<protein>
    <submittedName>
        <fullName evidence="6">Multiple-like 3</fullName>
    </submittedName>
</protein>
<evidence type="ECO:0000256" key="2">
    <source>
        <dbReference type="ARBA" id="ARBA00022679"/>
    </source>
</evidence>
<evidence type="ECO:0000259" key="5">
    <source>
        <dbReference type="Pfam" id="PF09258"/>
    </source>
</evidence>
<comment type="subcellular location">
    <subcellularLocation>
        <location evidence="1">Membrane</location>
    </subcellularLocation>
</comment>
<dbReference type="InterPro" id="IPR004263">
    <property type="entry name" value="Exostosin"/>
</dbReference>
<evidence type="ECO:0000256" key="3">
    <source>
        <dbReference type="ARBA" id="ARBA00023136"/>
    </source>
</evidence>
<keyword evidence="4" id="KW-1015">Disulfide bond</keyword>
<sequence length="351" mass="39648">MNLLAGRNPRLVGRATLLALAFTAIAGFVILLVGFSPAWDLPWIVKGSGNSKTVDLFPRPAPPTPKIPLCNVDTHRAGVAEFLEAAEAKYAKLRDDKFTIAIQTYRRPVELNTTLTTILSSPDVPSLHEVVVVWNNLEETPPANFTSDRGVPVRYRRSPRNSLNEKLKPDPDFQTQAILLSDDDVFFYPSDLEFVFQSWRKFGRDRLVGGLPRCAWVDDRGDWRYDMCDKKKDEYAMIITNLAFAHVKFLDYYTLAEDEATKAIRAHVDDHLNCEDIGMNYVASMLTRTGPLLVRGHREYHNFAPRMSISGKPGHLVARSKCLNIFAELFGCMPLINETARVERGVVPRRV</sequence>
<dbReference type="InterPro" id="IPR029044">
    <property type="entry name" value="Nucleotide-diphossugar_trans"/>
</dbReference>
<dbReference type="SUPFAM" id="SSF53448">
    <property type="entry name" value="Nucleotide-diphospho-sugar transferases"/>
    <property type="match status" value="1"/>
</dbReference>
<dbReference type="GO" id="GO:0016757">
    <property type="term" value="F:glycosyltransferase activity"/>
    <property type="evidence" value="ECO:0007669"/>
    <property type="project" value="InterPro"/>
</dbReference>
<evidence type="ECO:0000313" key="6">
    <source>
        <dbReference type="EMBL" id="ROT37136.1"/>
    </source>
</evidence>
<organism evidence="6 7">
    <name type="scientific">Sodiomyces alkalinus (strain CBS 110278 / VKM F-3762 / F11)</name>
    <name type="common">Alkaliphilic filamentous fungus</name>
    <dbReference type="NCBI Taxonomy" id="1314773"/>
    <lineage>
        <taxon>Eukaryota</taxon>
        <taxon>Fungi</taxon>
        <taxon>Dikarya</taxon>
        <taxon>Ascomycota</taxon>
        <taxon>Pezizomycotina</taxon>
        <taxon>Sordariomycetes</taxon>
        <taxon>Hypocreomycetidae</taxon>
        <taxon>Glomerellales</taxon>
        <taxon>Plectosphaerellaceae</taxon>
        <taxon>Sodiomyces</taxon>
    </lineage>
</organism>
<dbReference type="STRING" id="1314773.A0A3N2PS22"/>
<dbReference type="EMBL" id="ML119057">
    <property type="protein sequence ID" value="ROT37136.1"/>
    <property type="molecule type" value="Genomic_DNA"/>
</dbReference>
<accession>A0A3N2PS22</accession>
<dbReference type="OrthoDB" id="1733656at2759"/>
<keyword evidence="3" id="KW-0472">Membrane</keyword>
<name>A0A3N2PS22_SODAK</name>
<dbReference type="Gene3D" id="3.90.550.10">
    <property type="entry name" value="Spore Coat Polysaccharide Biosynthesis Protein SpsA, Chain A"/>
    <property type="match status" value="1"/>
</dbReference>
<dbReference type="Pfam" id="PF09258">
    <property type="entry name" value="Glyco_transf_64"/>
    <property type="match status" value="1"/>
</dbReference>
<feature type="domain" description="Glycosyl transferase 64" evidence="5">
    <location>
        <begin position="98"/>
        <end position="343"/>
    </location>
</feature>
<evidence type="ECO:0000256" key="1">
    <source>
        <dbReference type="ARBA" id="ARBA00004370"/>
    </source>
</evidence>
<dbReference type="AlphaFoldDB" id="A0A3N2PS22"/>
<evidence type="ECO:0000256" key="4">
    <source>
        <dbReference type="ARBA" id="ARBA00023157"/>
    </source>
</evidence>
<dbReference type="GO" id="GO:0016020">
    <property type="term" value="C:membrane"/>
    <property type="evidence" value="ECO:0007669"/>
    <property type="project" value="UniProtKB-SubCell"/>
</dbReference>
<keyword evidence="7" id="KW-1185">Reference proteome</keyword>
<dbReference type="InterPro" id="IPR015338">
    <property type="entry name" value="GT64_dom"/>
</dbReference>
<dbReference type="PANTHER" id="PTHR48261">
    <property type="entry name" value="ACETYLGLUCOSAMINYLTRANSFERASE"/>
    <property type="match status" value="1"/>
</dbReference>
<keyword evidence="2" id="KW-0808">Transferase</keyword>
<dbReference type="Proteomes" id="UP000272025">
    <property type="component" value="Unassembled WGS sequence"/>
</dbReference>